<evidence type="ECO:0000313" key="2">
    <source>
        <dbReference type="EMBL" id="NVI44935.1"/>
    </source>
</evidence>
<sequence length="220" mass="24558">MSTYAIQIQQTAMQLIQAGMPGTFKTFGLEPMLIINEADLPMVAVHIVRERRNALGDADIGPPKFRTELTLNISGSTKALTDEANQPSILEDWMSQLDTVLLRNPKFVNLSEGVLSMDRISQLAKVGETTLYEIRIEMVLQYTDWFEPIVPDDLKTIHVETRYPSPTSDPAEVQQVVAQYDLHQTQGTVADHAQPDADHQGLARPERRGSGPPRERPAAR</sequence>
<accession>A0A973W0L4</accession>
<protein>
    <submittedName>
        <fullName evidence="2">Uncharacterized protein</fullName>
    </submittedName>
</protein>
<name>A0A973W0L4_9BRAD</name>
<organism evidence="2">
    <name type="scientific">Bradyrhizobium septentrionale</name>
    <dbReference type="NCBI Taxonomy" id="1404411"/>
    <lineage>
        <taxon>Bacteria</taxon>
        <taxon>Pseudomonadati</taxon>
        <taxon>Pseudomonadota</taxon>
        <taxon>Alphaproteobacteria</taxon>
        <taxon>Hyphomicrobiales</taxon>
        <taxon>Nitrobacteraceae</taxon>
        <taxon>Bradyrhizobium</taxon>
    </lineage>
</organism>
<dbReference type="AlphaFoldDB" id="A0A973W0L4"/>
<comment type="caution">
    <text evidence="2">The sequence shown here is derived from an EMBL/GenBank/DDBJ whole genome shotgun (WGS) entry which is preliminary data.</text>
</comment>
<evidence type="ECO:0000256" key="1">
    <source>
        <dbReference type="SAM" id="MobiDB-lite"/>
    </source>
</evidence>
<dbReference type="EMBL" id="JAAOLE020000001">
    <property type="protein sequence ID" value="NVI44935.1"/>
    <property type="molecule type" value="Genomic_DNA"/>
</dbReference>
<feature type="compositionally biased region" description="Basic and acidic residues" evidence="1">
    <location>
        <begin position="193"/>
        <end position="220"/>
    </location>
</feature>
<proteinExistence type="predicted"/>
<dbReference type="RefSeq" id="WP_166204359.1">
    <property type="nucleotide sequence ID" value="NZ_CP088285.1"/>
</dbReference>
<reference evidence="2" key="1">
    <citation type="submission" date="2020-06" db="EMBL/GenBank/DDBJ databases">
        <title>Whole Genome Sequence of Bradyrhizobium sp. Strain 1S1.</title>
        <authorList>
            <person name="Bromfield E.S.P."/>
            <person name="Cloutier S."/>
        </authorList>
    </citation>
    <scope>NUCLEOTIDE SEQUENCE [LARGE SCALE GENOMIC DNA]</scope>
    <source>
        <strain evidence="2">1S1</strain>
    </source>
</reference>
<gene>
    <name evidence="2" type="ORF">HAP48_018660</name>
</gene>
<feature type="region of interest" description="Disordered" evidence="1">
    <location>
        <begin position="182"/>
        <end position="220"/>
    </location>
</feature>